<dbReference type="RefSeq" id="XP_020914859.1">
    <property type="nucleotide sequence ID" value="XM_021059200.2"/>
</dbReference>
<accession>A0A913Y480</accession>
<dbReference type="InterPro" id="IPR002123">
    <property type="entry name" value="Plipid/glycerol_acylTrfase"/>
</dbReference>
<dbReference type="EnsemblMetazoa" id="XM_021059200.2">
    <property type="protein sequence ID" value="XP_020914859.1"/>
    <property type="gene ID" value="LOC110252383"/>
</dbReference>
<evidence type="ECO:0000313" key="4">
    <source>
        <dbReference type="Proteomes" id="UP000887567"/>
    </source>
</evidence>
<feature type="transmembrane region" description="Helical" evidence="1">
    <location>
        <begin position="12"/>
        <end position="41"/>
    </location>
</feature>
<dbReference type="CDD" id="cd07987">
    <property type="entry name" value="LPLAT_MGAT-like"/>
    <property type="match status" value="1"/>
</dbReference>
<dbReference type="Pfam" id="PF01553">
    <property type="entry name" value="Acyltransferase"/>
    <property type="match status" value="1"/>
</dbReference>
<protein>
    <recommendedName>
        <fullName evidence="2">Phospholipid/glycerol acyltransferase domain-containing protein</fullName>
    </recommendedName>
</protein>
<dbReference type="KEGG" id="epa:110252383"/>
<dbReference type="AlphaFoldDB" id="A0A913Y480"/>
<sequence length="310" mass="35970">MDFSQFEIDSDWLIILISPIVIVFVYPFVIMAIMYSVTVFLRVYRLRRRAIFDAYAENFWDGANQAVAAFVDAHGEYWHGYEIVGLDKLPDKGPALLIYYHGALPIDMYYIMARIYIEKKRRLRNVVATFLFHIPGFQIALEVFGAVEGRTREQCIEILKNGDLLAISPGGVREALFSDEYYGMIWNSRKGFAKVAMAAEVPVYPVFTQNVRETIRALKIGRGFFRKLYEWTKLPLVPLYGGFPVKMRTFIGDPIYCDPSDTSEELTTKVQDGIKDLIKKHQRIPGSIFQALRDRWTHRRRRSTIKNKKE</sequence>
<dbReference type="SUPFAM" id="SSF69593">
    <property type="entry name" value="Glycerol-3-phosphate (1)-acyltransferase"/>
    <property type="match status" value="1"/>
</dbReference>
<keyword evidence="4" id="KW-1185">Reference proteome</keyword>
<organism evidence="3 4">
    <name type="scientific">Exaiptasia diaphana</name>
    <name type="common">Tropical sea anemone</name>
    <name type="synonym">Aiptasia pulchella</name>
    <dbReference type="NCBI Taxonomy" id="2652724"/>
    <lineage>
        <taxon>Eukaryota</taxon>
        <taxon>Metazoa</taxon>
        <taxon>Cnidaria</taxon>
        <taxon>Anthozoa</taxon>
        <taxon>Hexacorallia</taxon>
        <taxon>Actiniaria</taxon>
        <taxon>Aiptasiidae</taxon>
        <taxon>Exaiptasia</taxon>
    </lineage>
</organism>
<feature type="domain" description="Phospholipid/glycerol acyltransferase" evidence="2">
    <location>
        <begin position="82"/>
        <end position="207"/>
    </location>
</feature>
<dbReference type="OMA" id="PIYPMFT"/>
<dbReference type="GO" id="GO:0016746">
    <property type="term" value="F:acyltransferase activity"/>
    <property type="evidence" value="ECO:0007669"/>
    <property type="project" value="InterPro"/>
</dbReference>
<evidence type="ECO:0000313" key="3">
    <source>
        <dbReference type="EnsemblMetazoa" id="XP_020914859.1"/>
    </source>
</evidence>
<dbReference type="PANTHER" id="PTHR22753:SF14">
    <property type="entry name" value="MONOACYLGLYCEROL_DIACYLGLYCEROL O-ACYLTRANSFERASE"/>
    <property type="match status" value="1"/>
</dbReference>
<proteinExistence type="predicted"/>
<evidence type="ECO:0000256" key="1">
    <source>
        <dbReference type="SAM" id="Phobius"/>
    </source>
</evidence>
<name>A0A913Y480_EXADI</name>
<dbReference type="GeneID" id="110252383"/>
<reference evidence="3" key="1">
    <citation type="submission" date="2022-11" db="UniProtKB">
        <authorList>
            <consortium name="EnsemblMetazoa"/>
        </authorList>
    </citation>
    <scope>IDENTIFICATION</scope>
</reference>
<dbReference type="Proteomes" id="UP000887567">
    <property type="component" value="Unplaced"/>
</dbReference>
<dbReference type="GO" id="GO:0016020">
    <property type="term" value="C:membrane"/>
    <property type="evidence" value="ECO:0007669"/>
    <property type="project" value="TreeGrafter"/>
</dbReference>
<keyword evidence="1" id="KW-0812">Transmembrane</keyword>
<keyword evidence="1" id="KW-1133">Transmembrane helix</keyword>
<dbReference type="OrthoDB" id="44277at2759"/>
<keyword evidence="1" id="KW-0472">Membrane</keyword>
<evidence type="ECO:0000259" key="2">
    <source>
        <dbReference type="Pfam" id="PF01553"/>
    </source>
</evidence>
<dbReference type="PANTHER" id="PTHR22753">
    <property type="entry name" value="TRANSMEMBRANE PROTEIN 68"/>
    <property type="match status" value="1"/>
</dbReference>